<dbReference type="InterPro" id="IPR036452">
    <property type="entry name" value="Ribo_hydro-like"/>
</dbReference>
<dbReference type="RefSeq" id="XP_056763848.1">
    <property type="nucleotide sequence ID" value="XM_056911022.1"/>
</dbReference>
<dbReference type="InterPro" id="IPR013783">
    <property type="entry name" value="Ig-like_fold"/>
</dbReference>
<dbReference type="Gene3D" id="3.90.245.10">
    <property type="entry name" value="Ribonucleoside hydrolase-like"/>
    <property type="match status" value="1"/>
</dbReference>
<feature type="domain" description="Cellulose-binding Sde182 C-terminal" evidence="2">
    <location>
        <begin position="374"/>
        <end position="485"/>
    </location>
</feature>
<feature type="domain" description="Cellulose-binding Sde182 nucleoside hydrolase-like" evidence="1">
    <location>
        <begin position="16"/>
        <end position="278"/>
    </location>
</feature>
<proteinExistence type="predicted"/>
<reference evidence="3" key="2">
    <citation type="journal article" date="2023" name="IMA Fungus">
        <title>Comparative genomic study of the Penicillium genus elucidates a diverse pangenome and 15 lateral gene transfer events.</title>
        <authorList>
            <person name="Petersen C."/>
            <person name="Sorensen T."/>
            <person name="Nielsen M.R."/>
            <person name="Sondergaard T.E."/>
            <person name="Sorensen J.L."/>
            <person name="Fitzpatrick D.A."/>
            <person name="Frisvad J.C."/>
            <person name="Nielsen K.L."/>
        </authorList>
    </citation>
    <scope>NUCLEOTIDE SEQUENCE</scope>
    <source>
        <strain evidence="3">IBT 16125</strain>
    </source>
</reference>
<evidence type="ECO:0000259" key="1">
    <source>
        <dbReference type="Pfam" id="PF07632"/>
    </source>
</evidence>
<sequence length="543" mass="60985">MTANLDKLPTFPQKPRIFILTDVLNEPDDSQSLVRYLLYSNEFDTRGICATTSTWLRSSTHPEELRRIIMAYGEVVDNLNKHVHPSCQYPSTEYLHSLVTTGPKVYGKKALKEPHSAGAQRLLAALQESEEPLYIPVWGGVNTLAQALKHLVETSSPNLAARERAKLRVYSISDQDDTGAWIRAKYPDVFYVVSLHGWDQYSQGSWLGMNASAGDGVDHTKVLNPWLNEHIRVGNFGAKAYPEVKFGMEGDTPSFLWLIQNGLSHRDFINWGGWGGRYIRPQSETDWEDGIDGNHFHNAQDFGVIGADGNYHADHKATIWRWRDAVQDDFAARMHWTLTDNFAEAGHPPVVDVNGHTGTEPLVIEVRAGETHILDASGTHSADNCSADDNLEYAWMLYGDVNGFHFFGKGPEVKIEPLEDIPSNTEKGDTTGFAVYTRARKIKVTVPQVEKHPQTGLVTPDFHVLLQVTNRAGPYPIRRYKRVIFSFVHEGTSASPRKVFESAGEAYQMYGNIDVAKPRVDYSQPLNYTPCNWWGGKAKETKK</sequence>
<dbReference type="Pfam" id="PF21027">
    <property type="entry name" value="Sde0182_C"/>
    <property type="match status" value="1"/>
</dbReference>
<dbReference type="EMBL" id="JAPVEA010000007">
    <property type="protein sequence ID" value="KAJ5443768.1"/>
    <property type="molecule type" value="Genomic_DNA"/>
</dbReference>
<evidence type="ECO:0000313" key="4">
    <source>
        <dbReference type="Proteomes" id="UP001213681"/>
    </source>
</evidence>
<protein>
    <submittedName>
        <fullName evidence="3">DUF1593-domain-containing protein</fullName>
    </submittedName>
</protein>
<dbReference type="GO" id="GO:0016799">
    <property type="term" value="F:hydrolase activity, hydrolyzing N-glycosyl compounds"/>
    <property type="evidence" value="ECO:0007669"/>
    <property type="project" value="InterPro"/>
</dbReference>
<dbReference type="AlphaFoldDB" id="A0AAD6C3W5"/>
<accession>A0AAD6C3W5</accession>
<dbReference type="InterPro" id="IPR011483">
    <property type="entry name" value="Sde182_NH-like"/>
</dbReference>
<evidence type="ECO:0000313" key="3">
    <source>
        <dbReference type="EMBL" id="KAJ5443768.1"/>
    </source>
</evidence>
<name>A0AAD6C3W5_9EURO</name>
<dbReference type="Proteomes" id="UP001213681">
    <property type="component" value="Unassembled WGS sequence"/>
</dbReference>
<keyword evidence="4" id="KW-1185">Reference proteome</keyword>
<dbReference type="InterPro" id="IPR048527">
    <property type="entry name" value="Sde182_C"/>
</dbReference>
<comment type="caution">
    <text evidence="3">The sequence shown here is derived from an EMBL/GenBank/DDBJ whole genome shotgun (WGS) entry which is preliminary data.</text>
</comment>
<evidence type="ECO:0000259" key="2">
    <source>
        <dbReference type="Pfam" id="PF21027"/>
    </source>
</evidence>
<dbReference type="Pfam" id="PF07632">
    <property type="entry name" value="Sde182_NH-like"/>
    <property type="match status" value="1"/>
</dbReference>
<dbReference type="Gene3D" id="2.60.40.10">
    <property type="entry name" value="Immunoglobulins"/>
    <property type="match status" value="1"/>
</dbReference>
<organism evidence="3 4">
    <name type="scientific">Penicillium daleae</name>
    <dbReference type="NCBI Taxonomy" id="63821"/>
    <lineage>
        <taxon>Eukaryota</taxon>
        <taxon>Fungi</taxon>
        <taxon>Dikarya</taxon>
        <taxon>Ascomycota</taxon>
        <taxon>Pezizomycotina</taxon>
        <taxon>Eurotiomycetes</taxon>
        <taxon>Eurotiomycetidae</taxon>
        <taxon>Eurotiales</taxon>
        <taxon>Aspergillaceae</taxon>
        <taxon>Penicillium</taxon>
    </lineage>
</organism>
<dbReference type="GeneID" id="81601265"/>
<gene>
    <name evidence="3" type="ORF">N7458_007640</name>
</gene>
<reference evidence="3" key="1">
    <citation type="submission" date="2022-12" db="EMBL/GenBank/DDBJ databases">
        <authorList>
            <person name="Petersen C."/>
        </authorList>
    </citation>
    <scope>NUCLEOTIDE SEQUENCE</scope>
    <source>
        <strain evidence="3">IBT 16125</strain>
    </source>
</reference>